<comment type="pathway">
    <text evidence="2 9">Amino-acid biosynthesis; L-tryptophan biosynthesis; L-tryptophan from chorismate: step 5/5.</text>
</comment>
<dbReference type="Proteomes" id="UP000635071">
    <property type="component" value="Unassembled WGS sequence"/>
</dbReference>
<sequence>MSDRLSARFAACAAEGRAALVTFVTAGDPDMTTSAEILRALTAAGADIVELGMPFTDPMADGASIQLGNIRSLGSGTKLRHVLAMVAEFRKTDDATPIILMGYFNPILAYGCARFAVDAKAAGLDGTIVVDLPPEEAAELVPDLTAHGLHLIRLATPTTSAARLPRVLDGASGFLYYVAVAGVTGANAATPTDVADAVARLKRSTDLPIAVGFGVRTPEQAAAIAATADAVVVGSAIVDVIGSAAAERANDIPARVGTLVAGLAAAVRGARQKDKAA</sequence>
<evidence type="ECO:0000313" key="12">
    <source>
        <dbReference type="Proteomes" id="UP000635071"/>
    </source>
</evidence>
<evidence type="ECO:0000256" key="4">
    <source>
        <dbReference type="ARBA" id="ARBA00022605"/>
    </source>
</evidence>
<dbReference type="SUPFAM" id="SSF51366">
    <property type="entry name" value="Ribulose-phoshate binding barrel"/>
    <property type="match status" value="1"/>
</dbReference>
<dbReference type="InterPro" id="IPR002028">
    <property type="entry name" value="Trp_synthase_suA"/>
</dbReference>
<feature type="active site" description="Proton acceptor" evidence="9">
    <location>
        <position position="61"/>
    </location>
</feature>
<dbReference type="Gene3D" id="3.20.20.70">
    <property type="entry name" value="Aldolase class I"/>
    <property type="match status" value="1"/>
</dbReference>
<comment type="caution">
    <text evidence="11">The sequence shown here is derived from an EMBL/GenBank/DDBJ whole genome shotgun (WGS) entry which is preliminary data.</text>
</comment>
<evidence type="ECO:0000256" key="10">
    <source>
        <dbReference type="RuleBase" id="RU003662"/>
    </source>
</evidence>
<dbReference type="HAMAP" id="MF_00131">
    <property type="entry name" value="Trp_synth_alpha"/>
    <property type="match status" value="1"/>
</dbReference>
<keyword evidence="6 9" id="KW-0057">Aromatic amino acid biosynthesis</keyword>
<evidence type="ECO:0000256" key="8">
    <source>
        <dbReference type="ARBA" id="ARBA00049047"/>
    </source>
</evidence>
<dbReference type="EC" id="4.2.1.20" evidence="9"/>
<comment type="catalytic activity">
    <reaction evidence="8 9">
        <text>(1S,2R)-1-C-(indol-3-yl)glycerol 3-phosphate + L-serine = D-glyceraldehyde 3-phosphate + L-tryptophan + H2O</text>
        <dbReference type="Rhea" id="RHEA:10532"/>
        <dbReference type="ChEBI" id="CHEBI:15377"/>
        <dbReference type="ChEBI" id="CHEBI:33384"/>
        <dbReference type="ChEBI" id="CHEBI:57912"/>
        <dbReference type="ChEBI" id="CHEBI:58866"/>
        <dbReference type="ChEBI" id="CHEBI:59776"/>
        <dbReference type="EC" id="4.2.1.20"/>
    </reaction>
</comment>
<dbReference type="InterPro" id="IPR013785">
    <property type="entry name" value="Aldolase_TIM"/>
</dbReference>
<dbReference type="PROSITE" id="PS00167">
    <property type="entry name" value="TRP_SYNTHASE_ALPHA"/>
    <property type="match status" value="1"/>
</dbReference>
<proteinExistence type="inferred from homology"/>
<comment type="subunit">
    <text evidence="3 9">Tetramer of two alpha and two beta chains.</text>
</comment>
<keyword evidence="4 9" id="KW-0028">Amino-acid biosynthesis</keyword>
<evidence type="ECO:0000256" key="3">
    <source>
        <dbReference type="ARBA" id="ARBA00011270"/>
    </source>
</evidence>
<dbReference type="AlphaFoldDB" id="A0A916ZSJ4"/>
<dbReference type="RefSeq" id="WP_243450641.1">
    <property type="nucleotide sequence ID" value="NZ_BMJM01000005.1"/>
</dbReference>
<dbReference type="InterPro" id="IPR018204">
    <property type="entry name" value="Trp_synthase_alpha_AS"/>
</dbReference>
<keyword evidence="7 9" id="KW-0456">Lyase</keyword>
<accession>A0A916ZSJ4</accession>
<comment type="similarity">
    <text evidence="9 10">Belongs to the TrpA family.</text>
</comment>
<feature type="active site" description="Proton acceptor" evidence="9">
    <location>
        <position position="50"/>
    </location>
</feature>
<dbReference type="GO" id="GO:0005829">
    <property type="term" value="C:cytosol"/>
    <property type="evidence" value="ECO:0007669"/>
    <property type="project" value="TreeGrafter"/>
</dbReference>
<keyword evidence="12" id="KW-1185">Reference proteome</keyword>
<dbReference type="GO" id="GO:0004834">
    <property type="term" value="F:tryptophan synthase activity"/>
    <property type="evidence" value="ECO:0007669"/>
    <property type="project" value="UniProtKB-UniRule"/>
</dbReference>
<evidence type="ECO:0000256" key="9">
    <source>
        <dbReference type="HAMAP-Rule" id="MF_00131"/>
    </source>
</evidence>
<protein>
    <recommendedName>
        <fullName evidence="9">Tryptophan synthase alpha chain</fullName>
        <ecNumber evidence="9">4.2.1.20</ecNumber>
    </recommendedName>
</protein>
<evidence type="ECO:0000256" key="1">
    <source>
        <dbReference type="ARBA" id="ARBA00003365"/>
    </source>
</evidence>
<dbReference type="Pfam" id="PF00290">
    <property type="entry name" value="Trp_syntA"/>
    <property type="match status" value="1"/>
</dbReference>
<evidence type="ECO:0000256" key="7">
    <source>
        <dbReference type="ARBA" id="ARBA00023239"/>
    </source>
</evidence>
<reference evidence="11" key="1">
    <citation type="journal article" date="2014" name="Int. J. Syst. Evol. Microbiol.">
        <title>Complete genome sequence of Corynebacterium casei LMG S-19264T (=DSM 44701T), isolated from a smear-ripened cheese.</title>
        <authorList>
            <consortium name="US DOE Joint Genome Institute (JGI-PGF)"/>
            <person name="Walter F."/>
            <person name="Albersmeier A."/>
            <person name="Kalinowski J."/>
            <person name="Ruckert C."/>
        </authorList>
    </citation>
    <scope>NUCLEOTIDE SEQUENCE</scope>
    <source>
        <strain evidence="11">CGMCC 1.15519</strain>
    </source>
</reference>
<dbReference type="PANTHER" id="PTHR43406:SF1">
    <property type="entry name" value="TRYPTOPHAN SYNTHASE ALPHA CHAIN, CHLOROPLASTIC"/>
    <property type="match status" value="1"/>
</dbReference>
<evidence type="ECO:0000256" key="6">
    <source>
        <dbReference type="ARBA" id="ARBA00023141"/>
    </source>
</evidence>
<dbReference type="FunFam" id="3.20.20.70:FF:000037">
    <property type="entry name" value="Tryptophan synthase alpha chain"/>
    <property type="match status" value="1"/>
</dbReference>
<evidence type="ECO:0000256" key="2">
    <source>
        <dbReference type="ARBA" id="ARBA00004733"/>
    </source>
</evidence>
<dbReference type="NCBIfam" id="TIGR00262">
    <property type="entry name" value="trpA"/>
    <property type="match status" value="1"/>
</dbReference>
<keyword evidence="5 9" id="KW-0822">Tryptophan biosynthesis</keyword>
<organism evidence="11 12">
    <name type="scientific">Sandarakinorhabdus glacialis</name>
    <dbReference type="NCBI Taxonomy" id="1614636"/>
    <lineage>
        <taxon>Bacteria</taxon>
        <taxon>Pseudomonadati</taxon>
        <taxon>Pseudomonadota</taxon>
        <taxon>Alphaproteobacteria</taxon>
        <taxon>Sphingomonadales</taxon>
        <taxon>Sphingosinicellaceae</taxon>
        <taxon>Sandarakinorhabdus</taxon>
    </lineage>
</organism>
<dbReference type="CDD" id="cd04724">
    <property type="entry name" value="Tryptophan_synthase_alpha"/>
    <property type="match status" value="1"/>
</dbReference>
<dbReference type="InterPro" id="IPR011060">
    <property type="entry name" value="RibuloseP-bd_barrel"/>
</dbReference>
<name>A0A916ZSJ4_9SPHN</name>
<reference evidence="11" key="2">
    <citation type="submission" date="2020-09" db="EMBL/GenBank/DDBJ databases">
        <authorList>
            <person name="Sun Q."/>
            <person name="Zhou Y."/>
        </authorList>
    </citation>
    <scope>NUCLEOTIDE SEQUENCE</scope>
    <source>
        <strain evidence="11">CGMCC 1.15519</strain>
    </source>
</reference>
<dbReference type="PANTHER" id="PTHR43406">
    <property type="entry name" value="TRYPTOPHAN SYNTHASE, ALPHA CHAIN"/>
    <property type="match status" value="1"/>
</dbReference>
<dbReference type="EMBL" id="BMJM01000005">
    <property type="protein sequence ID" value="GGE10921.1"/>
    <property type="molecule type" value="Genomic_DNA"/>
</dbReference>
<evidence type="ECO:0000313" key="11">
    <source>
        <dbReference type="EMBL" id="GGE10921.1"/>
    </source>
</evidence>
<gene>
    <name evidence="9 11" type="primary">trpA</name>
    <name evidence="11" type="ORF">GCM10011529_16610</name>
</gene>
<comment type="function">
    <text evidence="1 9">The alpha subunit is responsible for the aldol cleavage of indoleglycerol phosphate to indole and glyceraldehyde 3-phosphate.</text>
</comment>
<evidence type="ECO:0000256" key="5">
    <source>
        <dbReference type="ARBA" id="ARBA00022822"/>
    </source>
</evidence>